<organism evidence="11">
    <name type="scientific">Leptospirillum ferriphilum</name>
    <dbReference type="NCBI Taxonomy" id="178606"/>
    <lineage>
        <taxon>Bacteria</taxon>
        <taxon>Pseudomonadati</taxon>
        <taxon>Nitrospirota</taxon>
        <taxon>Nitrospiria</taxon>
        <taxon>Nitrospirales</taxon>
        <taxon>Nitrospiraceae</taxon>
        <taxon>Leptospirillum</taxon>
    </lineage>
</organism>
<dbReference type="InterPro" id="IPR019455">
    <property type="entry name" value="Acetolactate_synth_ssu_C"/>
</dbReference>
<proteinExistence type="inferred from homology"/>
<dbReference type="GO" id="GO:0005829">
    <property type="term" value="C:cytosol"/>
    <property type="evidence" value="ECO:0007669"/>
    <property type="project" value="TreeGrafter"/>
</dbReference>
<dbReference type="PANTHER" id="PTHR30239:SF0">
    <property type="entry name" value="ACETOLACTATE SYNTHASE SMALL SUBUNIT 1, CHLOROPLASTIC"/>
    <property type="match status" value="1"/>
</dbReference>
<dbReference type="GO" id="GO:0009099">
    <property type="term" value="P:L-valine biosynthetic process"/>
    <property type="evidence" value="ECO:0007669"/>
    <property type="project" value="UniProtKB-UniRule"/>
</dbReference>
<comment type="caution">
    <text evidence="11">The sequence shown here is derived from an EMBL/GenBank/DDBJ whole genome shotgun (WGS) entry which is preliminary data.</text>
</comment>
<comment type="subunit">
    <text evidence="4 8">Dimer of large and small chains.</text>
</comment>
<dbReference type="InterPro" id="IPR004789">
    <property type="entry name" value="Acetalactate_synth_ssu"/>
</dbReference>
<evidence type="ECO:0000256" key="3">
    <source>
        <dbReference type="ARBA" id="ARBA00006341"/>
    </source>
</evidence>
<comment type="function">
    <text evidence="8">Catalyzes the conversion of 2 pyruvate molecules into acetolactate in the first common step of the biosynthetic pathway of the branched-amino acids such as leucine, isoleucine, and valine.</text>
</comment>
<dbReference type="NCBIfam" id="TIGR00119">
    <property type="entry name" value="acolac_sm"/>
    <property type="match status" value="1"/>
</dbReference>
<evidence type="ECO:0000256" key="2">
    <source>
        <dbReference type="ARBA" id="ARBA00005025"/>
    </source>
</evidence>
<comment type="pathway">
    <text evidence="1 8">Amino-acid biosynthesis; L-isoleucine biosynthesis; L-isoleucine from 2-oxobutanoate: step 1/4.</text>
</comment>
<dbReference type="Pfam" id="PF22629">
    <property type="entry name" value="ACT_AHAS_ss"/>
    <property type="match status" value="1"/>
</dbReference>
<dbReference type="GO" id="GO:1990610">
    <property type="term" value="F:acetolactate synthase regulator activity"/>
    <property type="evidence" value="ECO:0007669"/>
    <property type="project" value="UniProtKB-UniRule"/>
</dbReference>
<evidence type="ECO:0000256" key="7">
    <source>
        <dbReference type="ARBA" id="ARBA00048670"/>
    </source>
</evidence>
<evidence type="ECO:0000256" key="1">
    <source>
        <dbReference type="ARBA" id="ARBA00004974"/>
    </source>
</evidence>
<dbReference type="InterPro" id="IPR039557">
    <property type="entry name" value="AHAS_ACT"/>
</dbReference>
<dbReference type="FunFam" id="3.30.70.260:FF:000001">
    <property type="entry name" value="Acetolactate synthase, small subunit"/>
    <property type="match status" value="1"/>
</dbReference>
<dbReference type="InterPro" id="IPR045865">
    <property type="entry name" value="ACT-like_dom_sf"/>
</dbReference>
<comment type="similarity">
    <text evidence="3 8">Belongs to the acetolactate synthase small subunit family.</text>
</comment>
<evidence type="ECO:0000256" key="8">
    <source>
        <dbReference type="RuleBase" id="RU368092"/>
    </source>
</evidence>
<dbReference type="EC" id="2.2.1.6" evidence="8"/>
<dbReference type="Gene3D" id="3.30.70.260">
    <property type="match status" value="1"/>
</dbReference>
<dbReference type="GO" id="GO:0009097">
    <property type="term" value="P:isoleucine biosynthetic process"/>
    <property type="evidence" value="ECO:0007669"/>
    <property type="project" value="UniProtKB-UniRule"/>
</dbReference>
<dbReference type="FunFam" id="3.30.70.1150:FF:000001">
    <property type="entry name" value="Acetolactate synthase small subunit"/>
    <property type="match status" value="1"/>
</dbReference>
<dbReference type="EMBL" id="DTMM01000124">
    <property type="protein sequence ID" value="HFT93544.1"/>
    <property type="molecule type" value="Genomic_DNA"/>
</dbReference>
<evidence type="ECO:0000256" key="9">
    <source>
        <dbReference type="SAM" id="MobiDB-lite"/>
    </source>
</evidence>
<dbReference type="InterPro" id="IPR027271">
    <property type="entry name" value="Acetolactate_synth/TF_NikR_C"/>
</dbReference>
<dbReference type="UniPathway" id="UPA00047">
    <property type="reaction ID" value="UER00055"/>
</dbReference>
<dbReference type="InterPro" id="IPR054480">
    <property type="entry name" value="AHAS_small-like_ACT"/>
</dbReference>
<evidence type="ECO:0000313" key="11">
    <source>
        <dbReference type="EMBL" id="HFT93544.1"/>
    </source>
</evidence>
<dbReference type="CDD" id="cd04878">
    <property type="entry name" value="ACT_AHAS"/>
    <property type="match status" value="1"/>
</dbReference>
<name>A0A7C3LX65_9BACT</name>
<comment type="catalytic activity">
    <reaction evidence="7 8">
        <text>2 pyruvate + H(+) = (2S)-2-acetolactate + CO2</text>
        <dbReference type="Rhea" id="RHEA:25249"/>
        <dbReference type="ChEBI" id="CHEBI:15361"/>
        <dbReference type="ChEBI" id="CHEBI:15378"/>
        <dbReference type="ChEBI" id="CHEBI:16526"/>
        <dbReference type="ChEBI" id="CHEBI:58476"/>
        <dbReference type="EC" id="2.2.1.6"/>
    </reaction>
</comment>
<dbReference type="UniPathway" id="UPA00049">
    <property type="reaction ID" value="UER00059"/>
</dbReference>
<keyword evidence="8 11" id="KW-0808">Transferase</keyword>
<dbReference type="Gene3D" id="3.30.70.1150">
    <property type="entry name" value="ACT-like. Chain A, domain 2"/>
    <property type="match status" value="1"/>
</dbReference>
<keyword evidence="6 8" id="KW-0100">Branched-chain amino acid biosynthesis</keyword>
<reference evidence="11" key="1">
    <citation type="journal article" date="2020" name="mSystems">
        <title>Genome- and Community-Level Interaction Insights into Carbon Utilization and Element Cycling Functions of Hydrothermarchaeota in Hydrothermal Sediment.</title>
        <authorList>
            <person name="Zhou Z."/>
            <person name="Liu Y."/>
            <person name="Xu W."/>
            <person name="Pan J."/>
            <person name="Luo Z.H."/>
            <person name="Li M."/>
        </authorList>
    </citation>
    <scope>NUCLEOTIDE SEQUENCE [LARGE SCALE GENOMIC DNA]</scope>
    <source>
        <strain evidence="11">SpSt-902</strain>
    </source>
</reference>
<protein>
    <recommendedName>
        <fullName evidence="8">Acetolactate synthase small subunit</fullName>
        <shortName evidence="8">AHAS</shortName>
        <shortName evidence="8">ALS</shortName>
        <ecNumber evidence="8">2.2.1.6</ecNumber>
    </recommendedName>
    <alternativeName>
        <fullName evidence="8">Acetohydroxy-acid synthase small subunit</fullName>
    </alternativeName>
</protein>
<evidence type="ECO:0000256" key="4">
    <source>
        <dbReference type="ARBA" id="ARBA00011744"/>
    </source>
</evidence>
<comment type="pathway">
    <text evidence="2 8">Amino-acid biosynthesis; L-valine biosynthesis; L-valine from pyruvate: step 1/4.</text>
</comment>
<dbReference type="SUPFAM" id="SSF55021">
    <property type="entry name" value="ACT-like"/>
    <property type="match status" value="2"/>
</dbReference>
<dbReference type="GO" id="GO:0003984">
    <property type="term" value="F:acetolactate synthase activity"/>
    <property type="evidence" value="ECO:0007669"/>
    <property type="project" value="UniProtKB-UniRule"/>
</dbReference>
<feature type="domain" description="ACT" evidence="10">
    <location>
        <begin position="8"/>
        <end position="82"/>
    </location>
</feature>
<keyword evidence="5 8" id="KW-0028">Amino-acid biosynthesis</keyword>
<sequence>MSESRKHYIQVIVENRFGVLSRVAGLFSARGFNIDSLSVAPGLDTSVSQMTIETQGDDHVVEQIIKQLNKLIDVIKVINLSEFSFLTRETLLIRVNTNSRPGDREEAFRIAEIFRSRIIDSSPSTYTIEVTGDEDKIEAILNFLKPLGIKEVIRTGKVAIPREDQKQSSRGMTRLAEGDMSFHR</sequence>
<dbReference type="Pfam" id="PF10369">
    <property type="entry name" value="ALS_ss_C"/>
    <property type="match status" value="1"/>
</dbReference>
<dbReference type="NCBIfam" id="NF008864">
    <property type="entry name" value="PRK11895.1"/>
    <property type="match status" value="1"/>
</dbReference>
<dbReference type="PANTHER" id="PTHR30239">
    <property type="entry name" value="ACETOLACTATE SYNTHASE SMALL SUBUNIT"/>
    <property type="match status" value="1"/>
</dbReference>
<dbReference type="AlphaFoldDB" id="A0A7C3LX65"/>
<dbReference type="InterPro" id="IPR002912">
    <property type="entry name" value="ACT_dom"/>
</dbReference>
<dbReference type="PROSITE" id="PS51671">
    <property type="entry name" value="ACT"/>
    <property type="match status" value="1"/>
</dbReference>
<evidence type="ECO:0000259" key="10">
    <source>
        <dbReference type="PROSITE" id="PS51671"/>
    </source>
</evidence>
<evidence type="ECO:0000256" key="6">
    <source>
        <dbReference type="ARBA" id="ARBA00023304"/>
    </source>
</evidence>
<feature type="region of interest" description="Disordered" evidence="9">
    <location>
        <begin position="161"/>
        <end position="184"/>
    </location>
</feature>
<evidence type="ECO:0000256" key="5">
    <source>
        <dbReference type="ARBA" id="ARBA00022605"/>
    </source>
</evidence>
<gene>
    <name evidence="11" type="primary">ilvN</name>
    <name evidence="11" type="ORF">ENX03_06350</name>
</gene>
<accession>A0A7C3LX65</accession>